<dbReference type="SUPFAM" id="SSF52266">
    <property type="entry name" value="SGNH hydrolase"/>
    <property type="match status" value="1"/>
</dbReference>
<feature type="region of interest" description="Disordered" evidence="1">
    <location>
        <begin position="7"/>
        <end position="28"/>
    </location>
</feature>
<dbReference type="PANTHER" id="PTHR30383">
    <property type="entry name" value="THIOESTERASE 1/PROTEASE 1/LYSOPHOSPHOLIPASE L1"/>
    <property type="match status" value="1"/>
</dbReference>
<dbReference type="GO" id="GO:0004622">
    <property type="term" value="F:phosphatidylcholine lysophospholipase activity"/>
    <property type="evidence" value="ECO:0007669"/>
    <property type="project" value="TreeGrafter"/>
</dbReference>
<evidence type="ECO:0000256" key="1">
    <source>
        <dbReference type="SAM" id="MobiDB-lite"/>
    </source>
</evidence>
<evidence type="ECO:0008006" key="4">
    <source>
        <dbReference type="Google" id="ProtNLM"/>
    </source>
</evidence>
<dbReference type="InterPro" id="IPR051532">
    <property type="entry name" value="Ester_Hydrolysis_Enzymes"/>
</dbReference>
<dbReference type="AlphaFoldDB" id="A0AA39WN52"/>
<name>A0AA39WN52_9PEZI</name>
<gene>
    <name evidence="2" type="ORF">B0T17DRAFT_643849</name>
</gene>
<dbReference type="InterPro" id="IPR036514">
    <property type="entry name" value="SGNH_hydro_sf"/>
</dbReference>
<evidence type="ECO:0000313" key="3">
    <source>
        <dbReference type="Proteomes" id="UP001174934"/>
    </source>
</evidence>
<dbReference type="PANTHER" id="PTHR30383:SF31">
    <property type="entry name" value="SGNH HYDROLASE-TYPE ESTERASE DOMAIN-CONTAINING PROTEIN-RELATED"/>
    <property type="match status" value="1"/>
</dbReference>
<dbReference type="Proteomes" id="UP001174934">
    <property type="component" value="Unassembled WGS sequence"/>
</dbReference>
<accession>A0AA39WN52</accession>
<organism evidence="2 3">
    <name type="scientific">Bombardia bombarda</name>
    <dbReference type="NCBI Taxonomy" id="252184"/>
    <lineage>
        <taxon>Eukaryota</taxon>
        <taxon>Fungi</taxon>
        <taxon>Dikarya</taxon>
        <taxon>Ascomycota</taxon>
        <taxon>Pezizomycotina</taxon>
        <taxon>Sordariomycetes</taxon>
        <taxon>Sordariomycetidae</taxon>
        <taxon>Sordariales</taxon>
        <taxon>Lasiosphaeriaceae</taxon>
        <taxon>Bombardia</taxon>
    </lineage>
</organism>
<dbReference type="EMBL" id="JAULSR010000005">
    <property type="protein sequence ID" value="KAK0618315.1"/>
    <property type="molecule type" value="Genomic_DNA"/>
</dbReference>
<proteinExistence type="predicted"/>
<protein>
    <recommendedName>
        <fullName evidence="4">SGNH hydrolase-type esterase domain-containing protein</fullName>
    </recommendedName>
</protein>
<keyword evidence="3" id="KW-1185">Reference proteome</keyword>
<comment type="caution">
    <text evidence="2">The sequence shown here is derived from an EMBL/GenBank/DDBJ whole genome shotgun (WGS) entry which is preliminary data.</text>
</comment>
<evidence type="ECO:0000313" key="2">
    <source>
        <dbReference type="EMBL" id="KAK0618315.1"/>
    </source>
</evidence>
<sequence>MQALILLGSSDNTRRHPRHGKNTMDNRNPIYVANPMNSVVDTYKPNLVLINVGTNDCDGDNQAGAGDRLEVLVDKVFSDLSIVTVVVSTIAKRIDHATCVSSVAQQYRDLVVKPKYAGKRIGLADFHAAMSLSDLCSDGKHPNDGGDKTCPKVAGTARGPIQTQVGSGYDDGNYVHSSISRGVLTSGRIQKGSDPASIIPCTWLHQLKRNVFNLKQSVGKGGIVFGEINGDFRSAYMYIGDNGNVETFINNRGWNVGIIPDWRSAGITHGGQGSTT</sequence>
<reference evidence="2" key="1">
    <citation type="submission" date="2023-06" db="EMBL/GenBank/DDBJ databases">
        <title>Genome-scale phylogeny and comparative genomics of the fungal order Sordariales.</title>
        <authorList>
            <consortium name="Lawrence Berkeley National Laboratory"/>
            <person name="Hensen N."/>
            <person name="Bonometti L."/>
            <person name="Westerberg I."/>
            <person name="Brannstrom I.O."/>
            <person name="Guillou S."/>
            <person name="Cros-Aarteil S."/>
            <person name="Calhoun S."/>
            <person name="Haridas S."/>
            <person name="Kuo A."/>
            <person name="Mondo S."/>
            <person name="Pangilinan J."/>
            <person name="Riley R."/>
            <person name="LaButti K."/>
            <person name="Andreopoulos B."/>
            <person name="Lipzen A."/>
            <person name="Chen C."/>
            <person name="Yanf M."/>
            <person name="Daum C."/>
            <person name="Ng V."/>
            <person name="Clum A."/>
            <person name="Steindorff A."/>
            <person name="Ohm R."/>
            <person name="Martin F."/>
            <person name="Silar P."/>
            <person name="Natvig D."/>
            <person name="Lalanne C."/>
            <person name="Gautier V."/>
            <person name="Ament-velasquez S.L."/>
            <person name="Kruys A."/>
            <person name="Hutchinson M.I."/>
            <person name="Powell A.J."/>
            <person name="Barry K."/>
            <person name="Miller A.N."/>
            <person name="Grigoriev I.V."/>
            <person name="Debuchy R."/>
            <person name="Gladieux P."/>
            <person name="Thoren M.H."/>
            <person name="Johannesson H."/>
        </authorList>
    </citation>
    <scope>NUCLEOTIDE SEQUENCE</scope>
    <source>
        <strain evidence="2">SMH3391-2</strain>
    </source>
</reference>
<dbReference type="Gene3D" id="3.40.50.1110">
    <property type="entry name" value="SGNH hydrolase"/>
    <property type="match status" value="1"/>
</dbReference>